<keyword evidence="4" id="KW-1185">Reference proteome</keyword>
<keyword evidence="1" id="KW-1133">Transmembrane helix</keyword>
<feature type="transmembrane region" description="Helical" evidence="1">
    <location>
        <begin position="91"/>
        <end position="111"/>
    </location>
</feature>
<evidence type="ECO:0000259" key="2">
    <source>
        <dbReference type="Pfam" id="PF03779"/>
    </source>
</evidence>
<name>A0ABV7LPU4_9GAMM</name>
<protein>
    <submittedName>
        <fullName evidence="3">SPW repeat protein</fullName>
    </submittedName>
</protein>
<accession>A0ABV7LPU4</accession>
<proteinExistence type="predicted"/>
<reference evidence="4" key="1">
    <citation type="journal article" date="2019" name="Int. J. Syst. Evol. Microbiol.">
        <title>The Global Catalogue of Microorganisms (GCM) 10K type strain sequencing project: providing services to taxonomists for standard genome sequencing and annotation.</title>
        <authorList>
            <consortium name="The Broad Institute Genomics Platform"/>
            <consortium name="The Broad Institute Genome Sequencing Center for Infectious Disease"/>
            <person name="Wu L."/>
            <person name="Ma J."/>
        </authorList>
    </citation>
    <scope>NUCLEOTIDE SEQUENCE [LARGE SCALE GENOMIC DNA]</scope>
    <source>
        <strain evidence="4">CECT 7698</strain>
    </source>
</reference>
<sequence length="122" mass="13453">MRSVNFKEQWREWLMLLFGVWLVVSPFVLGYAGAGAQMAVWNPVIVGVVVVVFAIAEIMKPQTWEEWISLLLGAWLIAAPFVLGYTGMTAALWNSVIMGLLIGADAVWTLIDMKSHGGRTTA</sequence>
<evidence type="ECO:0000313" key="4">
    <source>
        <dbReference type="Proteomes" id="UP001595579"/>
    </source>
</evidence>
<dbReference type="Pfam" id="PF03779">
    <property type="entry name" value="SPW"/>
    <property type="match status" value="1"/>
</dbReference>
<feature type="transmembrane region" description="Helical" evidence="1">
    <location>
        <begin position="38"/>
        <end position="55"/>
    </location>
</feature>
<evidence type="ECO:0000256" key="1">
    <source>
        <dbReference type="SAM" id="Phobius"/>
    </source>
</evidence>
<keyword evidence="1" id="KW-0812">Transmembrane</keyword>
<organism evidence="3 4">
    <name type="scientific">Litchfieldella rifensis</name>
    <dbReference type="NCBI Taxonomy" id="762643"/>
    <lineage>
        <taxon>Bacteria</taxon>
        <taxon>Pseudomonadati</taxon>
        <taxon>Pseudomonadota</taxon>
        <taxon>Gammaproteobacteria</taxon>
        <taxon>Oceanospirillales</taxon>
        <taxon>Halomonadaceae</taxon>
        <taxon>Litchfieldella</taxon>
    </lineage>
</organism>
<dbReference type="InterPro" id="IPR005530">
    <property type="entry name" value="SPW"/>
</dbReference>
<keyword evidence="1" id="KW-0472">Membrane</keyword>
<comment type="caution">
    <text evidence="3">The sequence shown here is derived from an EMBL/GenBank/DDBJ whole genome shotgun (WGS) entry which is preliminary data.</text>
</comment>
<gene>
    <name evidence="3" type="ORF">ACFOEV_12960</name>
</gene>
<dbReference type="RefSeq" id="WP_386774570.1">
    <property type="nucleotide sequence ID" value="NZ_JBHRUG010000027.1"/>
</dbReference>
<feature type="transmembrane region" description="Helical" evidence="1">
    <location>
        <begin position="12"/>
        <end position="32"/>
    </location>
</feature>
<feature type="transmembrane region" description="Helical" evidence="1">
    <location>
        <begin position="67"/>
        <end position="85"/>
    </location>
</feature>
<dbReference type="EMBL" id="JBHRUG010000027">
    <property type="protein sequence ID" value="MFC3284514.1"/>
    <property type="molecule type" value="Genomic_DNA"/>
</dbReference>
<dbReference type="Proteomes" id="UP001595579">
    <property type="component" value="Unassembled WGS sequence"/>
</dbReference>
<evidence type="ECO:0000313" key="3">
    <source>
        <dbReference type="EMBL" id="MFC3284514.1"/>
    </source>
</evidence>
<feature type="domain" description="SPW repeat-containing integral membrane" evidence="2">
    <location>
        <begin position="10"/>
        <end position="103"/>
    </location>
</feature>